<dbReference type="Proteomes" id="UP000277204">
    <property type="component" value="Unassembled WGS sequence"/>
</dbReference>
<evidence type="ECO:0000313" key="1">
    <source>
        <dbReference type="EMBL" id="VDP20318.1"/>
    </source>
</evidence>
<organism evidence="1 2">
    <name type="scientific">Schistosoma margrebowiei</name>
    <dbReference type="NCBI Taxonomy" id="48269"/>
    <lineage>
        <taxon>Eukaryota</taxon>
        <taxon>Metazoa</taxon>
        <taxon>Spiralia</taxon>
        <taxon>Lophotrochozoa</taxon>
        <taxon>Platyhelminthes</taxon>
        <taxon>Trematoda</taxon>
        <taxon>Digenea</taxon>
        <taxon>Strigeidida</taxon>
        <taxon>Schistosomatoidea</taxon>
        <taxon>Schistosomatidae</taxon>
        <taxon>Schistosoma</taxon>
    </lineage>
</organism>
<feature type="non-terminal residue" evidence="1">
    <location>
        <position position="1"/>
    </location>
</feature>
<dbReference type="SUPFAM" id="SSF50978">
    <property type="entry name" value="WD40 repeat-like"/>
    <property type="match status" value="1"/>
</dbReference>
<sequence>LFNVLQKSPIISIDPNYGSIRGVEFSSYLSNIFICITEYNHILIYDLTNDEEMNSIYNCFNEEKLYSLQPELLYTLTSQIDNDIQSTIVSAKLNEKDSKLVATGNTSGVVYVWDFGNLINELSLKVINT</sequence>
<protein>
    <submittedName>
        <fullName evidence="1">Uncharacterized protein</fullName>
    </submittedName>
</protein>
<keyword evidence="2" id="KW-1185">Reference proteome</keyword>
<dbReference type="InterPro" id="IPR036322">
    <property type="entry name" value="WD40_repeat_dom_sf"/>
</dbReference>
<proteinExistence type="predicted"/>
<dbReference type="Gene3D" id="2.130.10.10">
    <property type="entry name" value="YVTN repeat-like/Quinoprotein amine dehydrogenase"/>
    <property type="match status" value="1"/>
</dbReference>
<dbReference type="EMBL" id="UZAI01017088">
    <property type="protein sequence ID" value="VDP20318.1"/>
    <property type="molecule type" value="Genomic_DNA"/>
</dbReference>
<dbReference type="AlphaFoldDB" id="A0A183MJJ1"/>
<dbReference type="InterPro" id="IPR015943">
    <property type="entry name" value="WD40/YVTN_repeat-like_dom_sf"/>
</dbReference>
<gene>
    <name evidence="1" type="ORF">SMRZ_LOCUS16216</name>
</gene>
<evidence type="ECO:0000313" key="2">
    <source>
        <dbReference type="Proteomes" id="UP000277204"/>
    </source>
</evidence>
<accession>A0A183MJJ1</accession>
<reference evidence="1 2" key="1">
    <citation type="submission" date="2018-11" db="EMBL/GenBank/DDBJ databases">
        <authorList>
            <consortium name="Pathogen Informatics"/>
        </authorList>
    </citation>
    <scope>NUCLEOTIDE SEQUENCE [LARGE SCALE GENOMIC DNA]</scope>
    <source>
        <strain evidence="1 2">Zambia</strain>
    </source>
</reference>
<name>A0A183MJJ1_9TREM</name>